<protein>
    <submittedName>
        <fullName evidence="1">Uncharacterized protein</fullName>
    </submittedName>
</protein>
<feature type="non-terminal residue" evidence="1">
    <location>
        <position position="1"/>
    </location>
</feature>
<organism evidence="1">
    <name type="scientific">marine sediment metagenome</name>
    <dbReference type="NCBI Taxonomy" id="412755"/>
    <lineage>
        <taxon>unclassified sequences</taxon>
        <taxon>metagenomes</taxon>
        <taxon>ecological metagenomes</taxon>
    </lineage>
</organism>
<accession>X1Q5S9</accession>
<feature type="non-terminal residue" evidence="1">
    <location>
        <position position="35"/>
    </location>
</feature>
<name>X1Q5S9_9ZZZZ</name>
<sequence length="35" mass="3800">RNANEHLLRNWGVDVGGDVAGETVNIVENLKPLLS</sequence>
<evidence type="ECO:0000313" key="1">
    <source>
        <dbReference type="EMBL" id="GAI63578.1"/>
    </source>
</evidence>
<comment type="caution">
    <text evidence="1">The sequence shown here is derived from an EMBL/GenBank/DDBJ whole genome shotgun (WGS) entry which is preliminary data.</text>
</comment>
<proteinExistence type="predicted"/>
<reference evidence="1" key="1">
    <citation type="journal article" date="2014" name="Front. Microbiol.">
        <title>High frequency of phylogenetically diverse reductive dehalogenase-homologous genes in deep subseafloor sedimentary metagenomes.</title>
        <authorList>
            <person name="Kawai M."/>
            <person name="Futagami T."/>
            <person name="Toyoda A."/>
            <person name="Takaki Y."/>
            <person name="Nishi S."/>
            <person name="Hori S."/>
            <person name="Arai W."/>
            <person name="Tsubouchi T."/>
            <person name="Morono Y."/>
            <person name="Uchiyama I."/>
            <person name="Ito T."/>
            <person name="Fujiyama A."/>
            <person name="Inagaki F."/>
            <person name="Takami H."/>
        </authorList>
    </citation>
    <scope>NUCLEOTIDE SEQUENCE</scope>
    <source>
        <strain evidence="1">Expedition CK06-06</strain>
    </source>
</reference>
<gene>
    <name evidence="1" type="ORF">S06H3_67072</name>
</gene>
<dbReference type="EMBL" id="BARV01046164">
    <property type="protein sequence ID" value="GAI63578.1"/>
    <property type="molecule type" value="Genomic_DNA"/>
</dbReference>
<dbReference type="AlphaFoldDB" id="X1Q5S9"/>